<name>A0AB39RTH1_9ACTN</name>
<proteinExistence type="predicted"/>
<dbReference type="AlphaFoldDB" id="A0AB39RTH1"/>
<organism evidence="2">
    <name type="scientific">Streptomyces sp. R41</name>
    <dbReference type="NCBI Taxonomy" id="3238632"/>
    <lineage>
        <taxon>Bacteria</taxon>
        <taxon>Bacillati</taxon>
        <taxon>Actinomycetota</taxon>
        <taxon>Actinomycetes</taxon>
        <taxon>Kitasatosporales</taxon>
        <taxon>Streptomycetaceae</taxon>
        <taxon>Streptomyces</taxon>
    </lineage>
</organism>
<accession>A0AB39RTH1</accession>
<feature type="region of interest" description="Disordered" evidence="1">
    <location>
        <begin position="15"/>
        <end position="66"/>
    </location>
</feature>
<reference evidence="2" key="1">
    <citation type="submission" date="2024-07" db="EMBL/GenBank/DDBJ databases">
        <authorList>
            <person name="Yu S.T."/>
        </authorList>
    </citation>
    <scope>NUCLEOTIDE SEQUENCE</scope>
    <source>
        <strain evidence="2">R41</strain>
    </source>
</reference>
<protein>
    <submittedName>
        <fullName evidence="2">Uncharacterized protein</fullName>
    </submittedName>
</protein>
<sequence length="66" mass="7256">MRIDVTVVVRALNRSREPSSATAVKAPAVTGREPHQNRVPLNAAPVKPTVPPLNVARPKWNDKDEH</sequence>
<dbReference type="EMBL" id="CP163443">
    <property type="protein sequence ID" value="XDQ58768.1"/>
    <property type="molecule type" value="Genomic_DNA"/>
</dbReference>
<evidence type="ECO:0000313" key="2">
    <source>
        <dbReference type="EMBL" id="XDQ58768.1"/>
    </source>
</evidence>
<gene>
    <name evidence="2" type="ORF">AB5J53_47690</name>
</gene>
<evidence type="ECO:0000256" key="1">
    <source>
        <dbReference type="SAM" id="MobiDB-lite"/>
    </source>
</evidence>
<dbReference type="RefSeq" id="WP_369251935.1">
    <property type="nucleotide sequence ID" value="NZ_CP163443.1"/>
</dbReference>